<evidence type="ECO:0000313" key="2">
    <source>
        <dbReference type="EMBL" id="KAK9223857.1"/>
    </source>
</evidence>
<proteinExistence type="predicted"/>
<sequence>MTRGTPQKLATVVVYRLPVISYDSIHSAENLLYLKNPTKTLAVREQPNSINSKTMSGAAARSVLRSTATTRAAVSGRLAAGIKPKAAPTSSPFRMPKQNPLSQRLFRSPVELSCCVETMLPFHTATASALLTSMLSVSRRSYGWTSEGNSFSFYVCFYFSVLSYCLIFNYFFIRGKTRLDEDQATGDGVTLIREFGKSFCTCALRQGGEIKLFSWISRCFLPSKVNKVLIEILIQELGRN</sequence>
<dbReference type="InterPro" id="IPR043459">
    <property type="entry name" value="NFD6/NOXY2-like"/>
</dbReference>
<accession>A0AAP0QYN0</accession>
<gene>
    <name evidence="2" type="ORF">WN944_012306</name>
</gene>
<keyword evidence="1" id="KW-1133">Transmembrane helix</keyword>
<dbReference type="PANTHER" id="PTHR33156">
    <property type="entry name" value="OS02G0230000 PROTEIN"/>
    <property type="match status" value="1"/>
</dbReference>
<comment type="caution">
    <text evidence="2">The sequence shown here is derived from an EMBL/GenBank/DDBJ whole genome shotgun (WGS) entry which is preliminary data.</text>
</comment>
<dbReference type="GO" id="GO:0005739">
    <property type="term" value="C:mitochondrion"/>
    <property type="evidence" value="ECO:0007669"/>
    <property type="project" value="TreeGrafter"/>
</dbReference>
<feature type="transmembrane region" description="Helical" evidence="1">
    <location>
        <begin position="151"/>
        <end position="173"/>
    </location>
</feature>
<dbReference type="EMBL" id="JBCGBO010000002">
    <property type="protein sequence ID" value="KAK9223857.1"/>
    <property type="molecule type" value="Genomic_DNA"/>
</dbReference>
<evidence type="ECO:0000256" key="1">
    <source>
        <dbReference type="SAM" id="Phobius"/>
    </source>
</evidence>
<evidence type="ECO:0000313" key="3">
    <source>
        <dbReference type="Proteomes" id="UP001428341"/>
    </source>
</evidence>
<keyword evidence="1" id="KW-0812">Transmembrane</keyword>
<keyword evidence="3" id="KW-1185">Reference proteome</keyword>
<name>A0AAP0QYN0_9ROSI</name>
<dbReference type="AlphaFoldDB" id="A0AAP0QYN0"/>
<organism evidence="2 3">
    <name type="scientific">Citrus x changshan-huyou</name>
    <dbReference type="NCBI Taxonomy" id="2935761"/>
    <lineage>
        <taxon>Eukaryota</taxon>
        <taxon>Viridiplantae</taxon>
        <taxon>Streptophyta</taxon>
        <taxon>Embryophyta</taxon>
        <taxon>Tracheophyta</taxon>
        <taxon>Spermatophyta</taxon>
        <taxon>Magnoliopsida</taxon>
        <taxon>eudicotyledons</taxon>
        <taxon>Gunneridae</taxon>
        <taxon>Pentapetalae</taxon>
        <taxon>rosids</taxon>
        <taxon>malvids</taxon>
        <taxon>Sapindales</taxon>
        <taxon>Rutaceae</taxon>
        <taxon>Aurantioideae</taxon>
        <taxon>Citrus</taxon>
    </lineage>
</organism>
<protein>
    <submittedName>
        <fullName evidence="2">Uncharacterized protein</fullName>
    </submittedName>
</protein>
<dbReference type="PANTHER" id="PTHR33156:SF59">
    <property type="entry name" value="PROTEIN NUCLEAR FUSION DEFECTIVE 6, CHLOROPLASTIC_MITOCHONDRIAL-LIKE"/>
    <property type="match status" value="1"/>
</dbReference>
<dbReference type="Proteomes" id="UP001428341">
    <property type="component" value="Unassembled WGS sequence"/>
</dbReference>
<keyword evidence="1" id="KW-0472">Membrane</keyword>
<reference evidence="2 3" key="1">
    <citation type="submission" date="2024-05" db="EMBL/GenBank/DDBJ databases">
        <title>Haplotype-resolved chromosome-level genome assembly of Huyou (Citrus changshanensis).</title>
        <authorList>
            <person name="Miao C."/>
            <person name="Chen W."/>
            <person name="Wu Y."/>
            <person name="Wang L."/>
            <person name="Zhao S."/>
            <person name="Grierson D."/>
            <person name="Xu C."/>
            <person name="Chen K."/>
        </authorList>
    </citation>
    <scope>NUCLEOTIDE SEQUENCE [LARGE SCALE GENOMIC DNA]</scope>
    <source>
        <strain evidence="2">01-14</strain>
        <tissue evidence="2">Leaf</tissue>
    </source>
</reference>